<protein>
    <submittedName>
        <fullName evidence="1">Uncharacterized protein</fullName>
    </submittedName>
</protein>
<sequence length="72" mass="8276">METVSIAKTQKKTWQVRSNIQANVHLLLNVKAVIKKEFIPQGWVECGLTCHLSCITTMHQLIFIDCEQIFAF</sequence>
<evidence type="ECO:0000313" key="1">
    <source>
        <dbReference type="EMBL" id="KAJ8886103.1"/>
    </source>
</evidence>
<evidence type="ECO:0000313" key="2">
    <source>
        <dbReference type="Proteomes" id="UP001159363"/>
    </source>
</evidence>
<dbReference type="Proteomes" id="UP001159363">
    <property type="component" value="Chromosome X"/>
</dbReference>
<keyword evidence="2" id="KW-1185">Reference proteome</keyword>
<gene>
    <name evidence="1" type="ORF">PR048_012312</name>
</gene>
<proteinExistence type="predicted"/>
<comment type="caution">
    <text evidence="1">The sequence shown here is derived from an EMBL/GenBank/DDBJ whole genome shotgun (WGS) entry which is preliminary data.</text>
</comment>
<dbReference type="EMBL" id="JARBHB010000004">
    <property type="protein sequence ID" value="KAJ8886103.1"/>
    <property type="molecule type" value="Genomic_DNA"/>
</dbReference>
<reference evidence="1 2" key="1">
    <citation type="submission" date="2023-02" db="EMBL/GenBank/DDBJ databases">
        <title>LHISI_Scaffold_Assembly.</title>
        <authorList>
            <person name="Stuart O.P."/>
            <person name="Cleave R."/>
            <person name="Magrath M.J.L."/>
            <person name="Mikheyev A.S."/>
        </authorList>
    </citation>
    <scope>NUCLEOTIDE SEQUENCE [LARGE SCALE GENOMIC DNA]</scope>
    <source>
        <strain evidence="1">Daus_M_001</strain>
        <tissue evidence="1">Leg muscle</tissue>
    </source>
</reference>
<name>A0ABQ9HQA7_9NEOP</name>
<organism evidence="1 2">
    <name type="scientific">Dryococelus australis</name>
    <dbReference type="NCBI Taxonomy" id="614101"/>
    <lineage>
        <taxon>Eukaryota</taxon>
        <taxon>Metazoa</taxon>
        <taxon>Ecdysozoa</taxon>
        <taxon>Arthropoda</taxon>
        <taxon>Hexapoda</taxon>
        <taxon>Insecta</taxon>
        <taxon>Pterygota</taxon>
        <taxon>Neoptera</taxon>
        <taxon>Polyneoptera</taxon>
        <taxon>Phasmatodea</taxon>
        <taxon>Verophasmatodea</taxon>
        <taxon>Anareolatae</taxon>
        <taxon>Phasmatidae</taxon>
        <taxon>Eurycanthinae</taxon>
        <taxon>Dryococelus</taxon>
    </lineage>
</organism>
<accession>A0ABQ9HQA7</accession>